<evidence type="ECO:0000313" key="2">
    <source>
        <dbReference type="EMBL" id="SHH56710.1"/>
    </source>
</evidence>
<gene>
    <name evidence="1" type="ORF">DSM01_3052</name>
    <name evidence="2" type="ORF">SAMN04487999_0522</name>
</gene>
<protein>
    <submittedName>
        <fullName evidence="2">Uncharacterized protein</fullName>
    </submittedName>
</protein>
<keyword evidence="4" id="KW-1185">Reference proteome</keyword>
<dbReference type="EMBL" id="FQXT01000001">
    <property type="protein sequence ID" value="SHH56710.1"/>
    <property type="molecule type" value="Genomic_DNA"/>
</dbReference>
<dbReference type="AlphaFoldDB" id="A0A1M5U1G8"/>
<dbReference type="Proteomes" id="UP000290037">
    <property type="component" value="Unassembled WGS sequence"/>
</dbReference>
<sequence>MRTFRILLLIPLLSYAQNQAPRALIDKALLDYESEITGSQFVNDKTLNILIGDVLNQYLPNTKISTQRLSFLLDDDDNSFSLTGNFDPRLTKTSYQSFLASGGLKLKGEPTGSFYNFKDSNWAENIGAQFKLTWFIPGTLTKNADHQISRLLKTYREKTIKNLALETLETKPLDSQELEELIATKEAEYILKNDLYVSMYKFWVTLQGYIPLTKSSNTFTNTTDASIKSEHQFEAWEASLSINGFYKGKIFSFSFSAIPRVYQNNNILTETVKKRTFTSFEGSPEGQPALTTTDSYYYGAYEEFTSGQVKAEVASLYKDCIGLSAAVEQNFWYGYDALNWKLGIPLNLKNKDGASSIAFEIQWREFNKQHYLGISLGKAFGKFLD</sequence>
<reference evidence="3" key="2">
    <citation type="submission" date="2016-11" db="EMBL/GenBank/DDBJ databases">
        <authorList>
            <person name="Varghese N."/>
            <person name="Submissions S."/>
        </authorList>
    </citation>
    <scope>NUCLEOTIDE SEQUENCE [LARGE SCALE GENOMIC DNA]</scope>
    <source>
        <strain evidence="3">DSM 19859</strain>
    </source>
</reference>
<name>A0A1M5U1G8_9FLAO</name>
<reference evidence="2" key="1">
    <citation type="submission" date="2016-11" db="EMBL/GenBank/DDBJ databases">
        <authorList>
            <person name="Jaros S."/>
            <person name="Januszkiewicz K."/>
            <person name="Wedrychowicz H."/>
        </authorList>
    </citation>
    <scope>NUCLEOTIDE SEQUENCE [LARGE SCALE GENOMIC DNA]</scope>
    <source>
        <strain evidence="2">DSM 19859</strain>
    </source>
</reference>
<reference evidence="1 4" key="3">
    <citation type="submission" date="2018-07" db="EMBL/GenBank/DDBJ databases">
        <title>Leeuwenhoekiella genomics.</title>
        <authorList>
            <person name="Tahon G."/>
            <person name="Willems A."/>
        </authorList>
    </citation>
    <scope>NUCLEOTIDE SEQUENCE [LARGE SCALE GENOMIC DNA]</scope>
    <source>
        <strain evidence="1 4">LMG 24856</strain>
    </source>
</reference>
<dbReference type="OrthoDB" id="788674at2"/>
<dbReference type="EMBL" id="QOVN01000007">
    <property type="protein sequence ID" value="RXG27533.1"/>
    <property type="molecule type" value="Genomic_DNA"/>
</dbReference>
<dbReference type="Proteomes" id="UP000184240">
    <property type="component" value="Unassembled WGS sequence"/>
</dbReference>
<evidence type="ECO:0000313" key="3">
    <source>
        <dbReference type="Proteomes" id="UP000184240"/>
    </source>
</evidence>
<evidence type="ECO:0000313" key="4">
    <source>
        <dbReference type="Proteomes" id="UP000290037"/>
    </source>
</evidence>
<proteinExistence type="predicted"/>
<dbReference type="RefSeq" id="WP_128755745.1">
    <property type="nucleotide sequence ID" value="NZ_FQXT01000001.1"/>
</dbReference>
<evidence type="ECO:0000313" key="1">
    <source>
        <dbReference type="EMBL" id="RXG27533.1"/>
    </source>
</evidence>
<organism evidence="2 3">
    <name type="scientific">Leeuwenhoekiella palythoae</name>
    <dbReference type="NCBI Taxonomy" id="573501"/>
    <lineage>
        <taxon>Bacteria</taxon>
        <taxon>Pseudomonadati</taxon>
        <taxon>Bacteroidota</taxon>
        <taxon>Flavobacteriia</taxon>
        <taxon>Flavobacteriales</taxon>
        <taxon>Flavobacteriaceae</taxon>
        <taxon>Leeuwenhoekiella</taxon>
    </lineage>
</organism>
<accession>A0A1M5U1G8</accession>